<sequence length="60" mass="7563">MQWRRDPREAFKCHRPLPCRVKSFRSYWRQRRVHEATRRLEDEEAVDFLINAPDYMKPMR</sequence>
<dbReference type="EMBL" id="CP005587">
    <property type="protein sequence ID" value="AGK56843.1"/>
    <property type="molecule type" value="Genomic_DNA"/>
</dbReference>
<protein>
    <submittedName>
        <fullName evidence="1">Uncharacterized protein</fullName>
    </submittedName>
</protein>
<evidence type="ECO:0000313" key="2">
    <source>
        <dbReference type="Proteomes" id="UP000005952"/>
    </source>
</evidence>
<organism evidence="1 2">
    <name type="scientific">Hyphomicrobium denitrificans 1NES1</name>
    <dbReference type="NCBI Taxonomy" id="670307"/>
    <lineage>
        <taxon>Bacteria</taxon>
        <taxon>Pseudomonadati</taxon>
        <taxon>Pseudomonadota</taxon>
        <taxon>Alphaproteobacteria</taxon>
        <taxon>Hyphomicrobiales</taxon>
        <taxon>Hyphomicrobiaceae</taxon>
        <taxon>Hyphomicrobium</taxon>
    </lineage>
</organism>
<name>N0B1L2_9HYPH</name>
<reference evidence="1 2" key="1">
    <citation type="journal article" date="2013" name="Genome Announc.">
        <title>Genome sequences for three denitrifying bacterial strains isolated from a uranium- and nitrate-contaminated subsurface environment.</title>
        <authorList>
            <person name="Venkatramanan R."/>
            <person name="Prakash O."/>
            <person name="Woyke T."/>
            <person name="Chain P."/>
            <person name="Goodwin L.A."/>
            <person name="Watson D."/>
            <person name="Brooks S."/>
            <person name="Kostka J.E."/>
            <person name="Green S.J."/>
        </authorList>
    </citation>
    <scope>NUCLEOTIDE SEQUENCE [LARGE SCALE GENOMIC DNA]</scope>
    <source>
        <strain evidence="1 2">1NES1</strain>
    </source>
</reference>
<keyword evidence="2" id="KW-1185">Reference proteome</keyword>
<gene>
    <name evidence="1" type="ORF">HYPDE_25793</name>
</gene>
<evidence type="ECO:0000313" key="1">
    <source>
        <dbReference type="EMBL" id="AGK56843.1"/>
    </source>
</evidence>
<dbReference type="HOGENOM" id="CLU_2935283_0_0_5"/>
<accession>N0B1L2</accession>
<dbReference type="AlphaFoldDB" id="N0B1L2"/>
<proteinExistence type="predicted"/>
<dbReference type="KEGG" id="hdt:HYPDE_25793"/>
<dbReference type="Proteomes" id="UP000005952">
    <property type="component" value="Chromosome"/>
</dbReference>